<dbReference type="Proteomes" id="UP000731907">
    <property type="component" value="Unassembled WGS sequence"/>
</dbReference>
<accession>A0ABS6IZV5</accession>
<organism evidence="2 3">
    <name type="scientific">Paragemmobacter amnigenus</name>
    <dbReference type="NCBI Taxonomy" id="2852097"/>
    <lineage>
        <taxon>Bacteria</taxon>
        <taxon>Pseudomonadati</taxon>
        <taxon>Pseudomonadota</taxon>
        <taxon>Alphaproteobacteria</taxon>
        <taxon>Rhodobacterales</taxon>
        <taxon>Paracoccaceae</taxon>
        <taxon>Paragemmobacter</taxon>
    </lineage>
</organism>
<keyword evidence="1" id="KW-0732">Signal</keyword>
<keyword evidence="3" id="KW-1185">Reference proteome</keyword>
<dbReference type="PROSITE" id="PS51257">
    <property type="entry name" value="PROKAR_LIPOPROTEIN"/>
    <property type="match status" value="1"/>
</dbReference>
<dbReference type="EMBL" id="JAAATX020000001">
    <property type="protein sequence ID" value="MBU9696541.1"/>
    <property type="molecule type" value="Genomic_DNA"/>
</dbReference>
<comment type="caution">
    <text evidence="2">The sequence shown here is derived from an EMBL/GenBank/DDBJ whole genome shotgun (WGS) entry which is preliminary data.</text>
</comment>
<evidence type="ECO:0000313" key="3">
    <source>
        <dbReference type="Proteomes" id="UP000731907"/>
    </source>
</evidence>
<evidence type="ECO:0000256" key="1">
    <source>
        <dbReference type="SAM" id="SignalP"/>
    </source>
</evidence>
<dbReference type="RefSeq" id="WP_161760531.1">
    <property type="nucleotide sequence ID" value="NZ_JAAATX020000001.1"/>
</dbReference>
<proteinExistence type="predicted"/>
<name>A0ABS6IZV5_9RHOB</name>
<gene>
    <name evidence="2" type="ORF">GU927_001645</name>
</gene>
<feature type="signal peptide" evidence="1">
    <location>
        <begin position="1"/>
        <end position="19"/>
    </location>
</feature>
<protein>
    <recommendedName>
        <fullName evidence="4">Lipoprotein</fullName>
    </recommendedName>
</protein>
<sequence length="105" mass="11290">MKNAALPLLVAVLLGGCYATVPVNPDGSRQYGATRQFILPTGLGLNVTRKGNQAEILYPMEYPLTDAEAADYIERGTGCSPTYLVSSRTTYHNGGIFRVYDLACG</sequence>
<evidence type="ECO:0000313" key="2">
    <source>
        <dbReference type="EMBL" id="MBU9696541.1"/>
    </source>
</evidence>
<reference evidence="2 3" key="1">
    <citation type="submission" date="2021-06" db="EMBL/GenBank/DDBJ databases">
        <title>Rhodobacteraceae bacterium strain HSP-20.</title>
        <authorList>
            <person name="Chen W.-M."/>
        </authorList>
    </citation>
    <scope>NUCLEOTIDE SEQUENCE [LARGE SCALE GENOMIC DNA]</scope>
    <source>
        <strain evidence="2 3">HSP-20</strain>
    </source>
</reference>
<feature type="chain" id="PRO_5045837374" description="Lipoprotein" evidence="1">
    <location>
        <begin position="20"/>
        <end position="105"/>
    </location>
</feature>
<evidence type="ECO:0008006" key="4">
    <source>
        <dbReference type="Google" id="ProtNLM"/>
    </source>
</evidence>